<organism evidence="1 2">
    <name type="scientific">Campylobacter jejuni</name>
    <dbReference type="NCBI Taxonomy" id="197"/>
    <lineage>
        <taxon>Bacteria</taxon>
        <taxon>Pseudomonadati</taxon>
        <taxon>Campylobacterota</taxon>
        <taxon>Epsilonproteobacteria</taxon>
        <taxon>Campylobacterales</taxon>
        <taxon>Campylobacteraceae</taxon>
        <taxon>Campylobacter</taxon>
    </lineage>
</organism>
<feature type="non-terminal residue" evidence="1">
    <location>
        <position position="1"/>
    </location>
</feature>
<accession>A0AAW5EL94</accession>
<protein>
    <submittedName>
        <fullName evidence="1">DUF2860 domain-containing protein</fullName>
    </submittedName>
</protein>
<gene>
    <name evidence="1" type="ORF">LZC39_14175</name>
</gene>
<dbReference type="AlphaFoldDB" id="A0AAW5EL94"/>
<dbReference type="Proteomes" id="UP001199644">
    <property type="component" value="Unassembled WGS sequence"/>
</dbReference>
<comment type="caution">
    <text evidence="1">The sequence shown here is derived from an EMBL/GenBank/DDBJ whole genome shotgun (WGS) entry which is preliminary data.</text>
</comment>
<evidence type="ECO:0000313" key="2">
    <source>
        <dbReference type="Proteomes" id="UP001199644"/>
    </source>
</evidence>
<name>A0AAW5EL94_CAMJU</name>
<reference evidence="1" key="1">
    <citation type="submission" date="2021-12" db="EMBL/GenBank/DDBJ databases">
        <title>Prevalence of phenicol resistance gene fexA in Campylobacter isolated from poultry supply chain.</title>
        <authorList>
            <person name="Tang B."/>
            <person name="Zheng X."/>
            <person name="Lin J."/>
            <person name="Lin R."/>
            <person name="Yang H."/>
            <person name="Shen Z."/>
            <person name="Xia F."/>
        </authorList>
    </citation>
    <scope>NUCLEOTIDE SEQUENCE</scope>
    <source>
        <strain evidence="1">CJHN2011004</strain>
    </source>
</reference>
<dbReference type="RefSeq" id="WP_240381842.1">
    <property type="nucleotide sequence ID" value="NZ_JAJUOL010000782.1"/>
</dbReference>
<proteinExistence type="predicted"/>
<evidence type="ECO:0000313" key="1">
    <source>
        <dbReference type="EMBL" id="MCH3853236.1"/>
    </source>
</evidence>
<dbReference type="EMBL" id="JAJUOL010000782">
    <property type="protein sequence ID" value="MCH3853236.1"/>
    <property type="molecule type" value="Genomic_DNA"/>
</dbReference>
<sequence length="24" mass="2865">KRNSDIDFYDETYHILLAGVGYKF</sequence>